<reference evidence="1 2" key="1">
    <citation type="submission" date="2013-12" db="EMBL/GenBank/DDBJ databases">
        <title>Complete Genomes of Pseudomonas monteilii SB3078 and SB3101, two Benzene, Toluene and Ethylbenzene Degrading Bacteria used for Bioaugmentation.</title>
        <authorList>
            <person name="Dueholm M.S."/>
            <person name="Albertsen M."/>
            <person name="D'Imperio S."/>
            <person name="Tale V.P."/>
            <person name="Lewis D."/>
            <person name="Nilsen P.H."/>
            <person name="Nielsen J.L."/>
        </authorList>
    </citation>
    <scope>NUCLEOTIDE SEQUENCE [LARGE SCALE GENOMIC DNA]</scope>
    <source>
        <strain evidence="1 2">SB3101</strain>
    </source>
</reference>
<sequence>MLTYRFCLTGLNVETLAGIIEQPFRLCISMGKCGLCLLVVSGVQRATYLGLTDDLPEVIRHPAT</sequence>
<evidence type="ECO:0008006" key="3">
    <source>
        <dbReference type="Google" id="ProtNLM"/>
    </source>
</evidence>
<dbReference type="AlphaFoldDB" id="V9V655"/>
<dbReference type="Proteomes" id="UP000018660">
    <property type="component" value="Chromosome"/>
</dbReference>
<gene>
    <name evidence="1" type="ORF">X970_02410</name>
</gene>
<dbReference type="EMBL" id="CP006979">
    <property type="protein sequence ID" value="AHC91024.1"/>
    <property type="molecule type" value="Genomic_DNA"/>
</dbReference>
<accession>V9V655</accession>
<dbReference type="KEGG" id="pmot:X970_02410"/>
<name>V9V655_9PSED</name>
<evidence type="ECO:0000313" key="1">
    <source>
        <dbReference type="EMBL" id="AHC91024.1"/>
    </source>
</evidence>
<evidence type="ECO:0000313" key="2">
    <source>
        <dbReference type="Proteomes" id="UP000018660"/>
    </source>
</evidence>
<protein>
    <recommendedName>
        <fullName evidence="3">Ferredoxin</fullName>
    </recommendedName>
</protein>
<organism evidence="1 2">
    <name type="scientific">Pseudomonas monteilii SB3101</name>
    <dbReference type="NCBI Taxonomy" id="1435058"/>
    <lineage>
        <taxon>Bacteria</taxon>
        <taxon>Pseudomonadati</taxon>
        <taxon>Pseudomonadota</taxon>
        <taxon>Gammaproteobacteria</taxon>
        <taxon>Pseudomonadales</taxon>
        <taxon>Pseudomonadaceae</taxon>
        <taxon>Pseudomonas</taxon>
    </lineage>
</organism>
<dbReference type="HOGENOM" id="CLU_2864473_0_0_6"/>
<proteinExistence type="predicted"/>